<dbReference type="SUPFAM" id="SSF54523">
    <property type="entry name" value="Pili subunits"/>
    <property type="match status" value="1"/>
</dbReference>
<dbReference type="OrthoDB" id="3236681at2"/>
<dbReference type="Gene3D" id="3.30.700.10">
    <property type="entry name" value="Glycoprotein, Type 4 Pilin"/>
    <property type="match status" value="1"/>
</dbReference>
<reference evidence="2 3" key="1">
    <citation type="submission" date="2016-07" db="EMBL/GenBank/DDBJ databases">
        <title>Draft Genome Sequence of Bifidobacterium adolescentis strain Km 4.</title>
        <authorList>
            <person name="Danilenko V.N."/>
        </authorList>
    </citation>
    <scope>NUCLEOTIDE SEQUENCE [LARGE SCALE GENOMIC DNA]</scope>
    <source>
        <strain evidence="2 3">Km 4</strain>
    </source>
</reference>
<keyword evidence="1" id="KW-0472">Membrane</keyword>
<evidence type="ECO:0000313" key="2">
    <source>
        <dbReference type="EMBL" id="OFA35416.1"/>
    </source>
</evidence>
<feature type="transmembrane region" description="Helical" evidence="1">
    <location>
        <begin position="37"/>
        <end position="61"/>
    </location>
</feature>
<dbReference type="InterPro" id="IPR012902">
    <property type="entry name" value="N_methyl_site"/>
</dbReference>
<evidence type="ECO:0000256" key="1">
    <source>
        <dbReference type="SAM" id="Phobius"/>
    </source>
</evidence>
<evidence type="ECO:0000313" key="3">
    <source>
        <dbReference type="Proteomes" id="UP000175684"/>
    </source>
</evidence>
<name>A0A1E7Y171_BIFAD</name>
<dbReference type="PROSITE" id="PS00409">
    <property type="entry name" value="PROKAR_NTER_METHYL"/>
    <property type="match status" value="1"/>
</dbReference>
<dbReference type="AlphaFoldDB" id="A0A1E7Y171"/>
<organism evidence="2 3">
    <name type="scientific">Bifidobacterium adolescentis</name>
    <dbReference type="NCBI Taxonomy" id="1680"/>
    <lineage>
        <taxon>Bacteria</taxon>
        <taxon>Bacillati</taxon>
        <taxon>Actinomycetota</taxon>
        <taxon>Actinomycetes</taxon>
        <taxon>Bifidobacteriales</taxon>
        <taxon>Bifidobacteriaceae</taxon>
        <taxon>Bifidobacterium</taxon>
    </lineage>
</organism>
<dbReference type="InterPro" id="IPR045584">
    <property type="entry name" value="Pilin-like"/>
</dbReference>
<dbReference type="NCBIfam" id="TIGR02532">
    <property type="entry name" value="IV_pilin_GFxxxE"/>
    <property type="match status" value="1"/>
</dbReference>
<dbReference type="EMBL" id="MAXD01000002">
    <property type="protein sequence ID" value="OFA35416.1"/>
    <property type="molecule type" value="Genomic_DNA"/>
</dbReference>
<accession>A0A1E7Y171</accession>
<dbReference type="Pfam" id="PF07963">
    <property type="entry name" value="N_methyl"/>
    <property type="match status" value="1"/>
</dbReference>
<dbReference type="RefSeq" id="WP_070122492.1">
    <property type="nucleotide sequence ID" value="NZ_AP028457.1"/>
</dbReference>
<keyword evidence="1" id="KW-1133">Transmembrane helix</keyword>
<dbReference type="Proteomes" id="UP000175684">
    <property type="component" value="Unassembled WGS sequence"/>
</dbReference>
<gene>
    <name evidence="2" type="ORF">BBK15_05025</name>
</gene>
<sequence>MKELLMEHSWRRAVNDAATGLAIHNVKRLPKRGESGFTLVEVLVAIVVLSITGLAAAQFAITAIRTSYAQQQRSAAIALGSDGIERMRAQIADHTSAPSSYYTDLLPGMGVDDVKKAHANLTAVGAITSQFSDLEATATPDADTSKYIQPVRTTTGKDAKHTTYTVNTVIEKCYRESGTMDCRTASELGIDGHASISGLDGTPDASLRFSILSQDNIPTKGFTFMAKTYMPMVRVVVGVTWSDNIDADKTAVYTTNELLNVIGA</sequence>
<keyword evidence="1" id="KW-0812">Transmembrane</keyword>
<comment type="caution">
    <text evidence="2">The sequence shown here is derived from an EMBL/GenBank/DDBJ whole genome shotgun (WGS) entry which is preliminary data.</text>
</comment>
<protein>
    <submittedName>
        <fullName evidence="2">Prepilin-type N-terminal cleavage/methylation domain-containing protein</fullName>
    </submittedName>
</protein>
<proteinExistence type="predicted"/>